<gene>
    <name evidence="1" type="ORF">J2Z81_000113</name>
</gene>
<protein>
    <submittedName>
        <fullName evidence="1">XRE-type DNA-binding protein</fullName>
    </submittedName>
</protein>
<reference evidence="1 2" key="1">
    <citation type="submission" date="2021-03" db="EMBL/GenBank/DDBJ databases">
        <title>Genomic Encyclopedia of Type Strains, Phase IV (KMG-IV): sequencing the most valuable type-strain genomes for metagenomic binning, comparative biology and taxonomic classification.</title>
        <authorList>
            <person name="Goeker M."/>
        </authorList>
    </citation>
    <scope>NUCLEOTIDE SEQUENCE [LARGE SCALE GENOMIC DNA]</scope>
    <source>
        <strain evidence="1 2">DSM 25790</strain>
    </source>
</reference>
<proteinExistence type="predicted"/>
<dbReference type="RefSeq" id="WP_226370500.1">
    <property type="nucleotide sequence ID" value="NZ_JAGIKX010000001.1"/>
</dbReference>
<name>A0ABS4S3X0_9BACI</name>
<sequence length="596" mass="67739">MGIYNVFSKKVLSAINQKSEQYTLRTEQIVQGKILKIFQDNKAHIQLGSQKMTAQLEASLTTGKKYLFQVKSAEGAVRLKVLGEPLKAGIQANVQHLMSQFGVKATKTSMGFIQELITKNIPFRKDQLIKALQLIESSKHRLQAQQVLQAMIARRIPVTEPVFNALYTSKIATFTEQIRPLLQHLQKETNQKPSYQKIKNMLENIIDPPLKTKNMLIGHIAAEIKNNHPHFLNLLKAAGLIDSTVTFSAWKSEWTSFLRENNLTPSSIANRNLANVSLPNKINETLLIKILEKLLVNHSRIRSVAQQIINAFGNSLNKAIVTNLSLQGQEYAKLKKRIIRDFIPLISKGQQITLLKSLHNNPVALQNLYTNLQALSNEQTYLTVEQFLRSETREQFLSQLKLILNSIGLSHENLIKQDATEQQISTMKSLLIQVLQEENGQRQKRFRHFLNFINGMQLQSVSETNSTIQASLQFPGESIGLNGDLFLDIEGDKSENNRINPDHCRIFFYLDLMNMKETIIDMHVQNRLVAITVYNNHTDLKHSTKFLQSVLKEGLAGINYHLTTISMKSLNAIDKSKSNCSFLNRQQNDRGVDVRI</sequence>
<keyword evidence="2" id="KW-1185">Reference proteome</keyword>
<dbReference type="Proteomes" id="UP001519294">
    <property type="component" value="Unassembled WGS sequence"/>
</dbReference>
<evidence type="ECO:0000313" key="2">
    <source>
        <dbReference type="Proteomes" id="UP001519294"/>
    </source>
</evidence>
<comment type="caution">
    <text evidence="1">The sequence shown here is derived from an EMBL/GenBank/DDBJ whole genome shotgun (WGS) entry which is preliminary data.</text>
</comment>
<keyword evidence="1" id="KW-0238">DNA-binding</keyword>
<organism evidence="1 2">
    <name type="scientific">Virgibacillus alimentarius</name>
    <dbReference type="NCBI Taxonomy" id="698769"/>
    <lineage>
        <taxon>Bacteria</taxon>
        <taxon>Bacillati</taxon>
        <taxon>Bacillota</taxon>
        <taxon>Bacilli</taxon>
        <taxon>Bacillales</taxon>
        <taxon>Bacillaceae</taxon>
        <taxon>Virgibacillus</taxon>
    </lineage>
</organism>
<dbReference type="GO" id="GO:0003677">
    <property type="term" value="F:DNA binding"/>
    <property type="evidence" value="ECO:0007669"/>
    <property type="project" value="UniProtKB-KW"/>
</dbReference>
<dbReference type="EMBL" id="JAGIKX010000001">
    <property type="protein sequence ID" value="MBP2256181.1"/>
    <property type="molecule type" value="Genomic_DNA"/>
</dbReference>
<accession>A0ABS4S3X0</accession>
<evidence type="ECO:0000313" key="1">
    <source>
        <dbReference type="EMBL" id="MBP2256181.1"/>
    </source>
</evidence>